<name>A0A2W0CKC5_9BACL</name>
<gene>
    <name evidence="2" type="ORF">PIL02S_03424</name>
</gene>
<dbReference type="Pfam" id="PF07659">
    <property type="entry name" value="DUF1599"/>
    <property type="match status" value="1"/>
</dbReference>
<dbReference type="InterPro" id="IPR011630">
    <property type="entry name" value="DUF1599"/>
</dbReference>
<evidence type="ECO:0000259" key="1">
    <source>
        <dbReference type="Pfam" id="PF07659"/>
    </source>
</evidence>
<dbReference type="EMBL" id="PRLG01000020">
    <property type="protein sequence ID" value="PYY28278.1"/>
    <property type="molecule type" value="Genomic_DNA"/>
</dbReference>
<proteinExistence type="predicted"/>
<dbReference type="AlphaFoldDB" id="A0A2W0CKC5"/>
<comment type="caution">
    <text evidence="2">The sequence shown here is derived from an EMBL/GenBank/DDBJ whole genome shotgun (WGS) entry which is preliminary data.</text>
</comment>
<protein>
    <recommendedName>
        <fullName evidence="1">Nucleotide modification associated domain-containing protein</fullName>
    </recommendedName>
</protein>
<evidence type="ECO:0000313" key="3">
    <source>
        <dbReference type="Proteomes" id="UP000247459"/>
    </source>
</evidence>
<feature type="domain" description="Nucleotide modification associated" evidence="1">
    <location>
        <begin position="22"/>
        <end position="86"/>
    </location>
</feature>
<organism evidence="2 3">
    <name type="scientific">Paenibacillus illinoisensis</name>
    <dbReference type="NCBI Taxonomy" id="59845"/>
    <lineage>
        <taxon>Bacteria</taxon>
        <taxon>Bacillati</taxon>
        <taxon>Bacillota</taxon>
        <taxon>Bacilli</taxon>
        <taxon>Bacillales</taxon>
        <taxon>Paenibacillaceae</taxon>
        <taxon>Paenibacillus</taxon>
    </lineage>
</organism>
<reference evidence="2 3" key="1">
    <citation type="submission" date="2018-01" db="EMBL/GenBank/DDBJ databases">
        <title>Genome sequence of the PGP bacterium Paenibacillus illinoisensis E3.</title>
        <authorList>
            <person name="Rolli E."/>
            <person name="Marasco R."/>
            <person name="Bessem C."/>
            <person name="Michoud G."/>
            <person name="Gaiarsa S."/>
            <person name="Borin S."/>
            <person name="Daffonchio D."/>
        </authorList>
    </citation>
    <scope>NUCLEOTIDE SEQUENCE [LARGE SCALE GENOMIC DNA]</scope>
    <source>
        <strain evidence="2 3">E3</strain>
    </source>
</reference>
<accession>A0A2W0CKC5</accession>
<dbReference type="RefSeq" id="WP_110820930.1">
    <property type="nucleotide sequence ID" value="NZ_PRLG01000020.1"/>
</dbReference>
<sequence>MLSQEQRIEEVCKDVEALLKKKNHDYGNSFSIQFEKYGIMSAMIRMDDKMRRLENLLNGNQAQVDESIEDTLLDLVGYGNLALVELRKLKESE</sequence>
<dbReference type="OrthoDB" id="1708031at2"/>
<evidence type="ECO:0000313" key="2">
    <source>
        <dbReference type="EMBL" id="PYY28278.1"/>
    </source>
</evidence>
<dbReference type="Proteomes" id="UP000247459">
    <property type="component" value="Unassembled WGS sequence"/>
</dbReference>